<dbReference type="Pfam" id="PF01884">
    <property type="entry name" value="PcrB"/>
    <property type="match status" value="1"/>
</dbReference>
<protein>
    <recommendedName>
        <fullName evidence="9">Geranylgeranylglyceryl phosphate synthase</fullName>
        <shortName evidence="9">GGGP synthase</shortName>
        <shortName evidence="9">GGGPS</shortName>
        <ecNumber evidence="9">2.5.1.41</ecNumber>
    </recommendedName>
    <alternativeName>
        <fullName evidence="9">(S)-3-O-geranylgeranylglyceryl phosphate synthase</fullName>
    </alternativeName>
    <alternativeName>
        <fullName evidence="9">Phosphoglycerol geranylgeranyltransferase</fullName>
    </alternativeName>
</protein>
<keyword evidence="4 9" id="KW-0460">Magnesium</keyword>
<evidence type="ECO:0000256" key="4">
    <source>
        <dbReference type="ARBA" id="ARBA00022842"/>
    </source>
</evidence>
<dbReference type="InterPro" id="IPR050064">
    <property type="entry name" value="IGPS_HisA/HisF"/>
</dbReference>
<dbReference type="InterPro" id="IPR008205">
    <property type="entry name" value="GGGP_HepGP_synthase"/>
</dbReference>
<comment type="function">
    <text evidence="9">Prenyltransferase that catalyzes the transfer of the geranylgeranyl moiety of geranylgeranyl diphosphate (GGPP) to the C3 hydroxyl of sn-glycerol-1-phosphate (G1P).</text>
</comment>
<dbReference type="NCBIfam" id="TIGR01769">
    <property type="entry name" value="GGGP"/>
    <property type="match status" value="1"/>
</dbReference>
<keyword evidence="5 9" id="KW-0443">Lipid metabolism</keyword>
<dbReference type="Proteomes" id="UP000220828">
    <property type="component" value="Unassembled WGS sequence"/>
</dbReference>
<dbReference type="InterPro" id="IPR038597">
    <property type="entry name" value="GGGP/HepGP_synthase_sf"/>
</dbReference>
<comment type="catalytic activity">
    <reaction evidence="8 9">
        <text>sn-glycerol 1-phosphate + (2E,6E,10E)-geranylgeranyl diphosphate = sn-3-O-(geranylgeranyl)glycerol 1-phosphate + diphosphate</text>
        <dbReference type="Rhea" id="RHEA:23404"/>
        <dbReference type="ChEBI" id="CHEBI:33019"/>
        <dbReference type="ChEBI" id="CHEBI:57677"/>
        <dbReference type="ChEBI" id="CHEBI:57685"/>
        <dbReference type="ChEBI" id="CHEBI:58756"/>
        <dbReference type="EC" id="2.5.1.41"/>
    </reaction>
</comment>
<feature type="binding site" evidence="9">
    <location>
        <begin position="173"/>
        <end position="179"/>
    </location>
    <ligand>
        <name>sn-glycerol 1-phosphate</name>
        <dbReference type="ChEBI" id="CHEBI:57685"/>
    </ligand>
</feature>
<keyword evidence="7 9" id="KW-1208">Phospholipid metabolism</keyword>
<accession>A0A2H3KBC7</accession>
<dbReference type="HAMAP" id="MF_00112">
    <property type="entry name" value="GGGP_HepGP_synthase"/>
    <property type="match status" value="1"/>
</dbReference>
<feature type="binding site" evidence="9">
    <location>
        <position position="24"/>
    </location>
    <ligand>
        <name>Mg(2+)</name>
        <dbReference type="ChEBI" id="CHEBI:18420"/>
    </ligand>
</feature>
<gene>
    <name evidence="10" type="ORF">B0A77_08935</name>
</gene>
<feature type="binding site" evidence="9">
    <location>
        <begin position="226"/>
        <end position="227"/>
    </location>
    <ligand>
        <name>sn-glycerol 1-phosphate</name>
        <dbReference type="ChEBI" id="CHEBI:57685"/>
    </ligand>
</feature>
<dbReference type="GO" id="GO:0000107">
    <property type="term" value="F:imidazoleglycerol-phosphate synthase activity"/>
    <property type="evidence" value="ECO:0007669"/>
    <property type="project" value="TreeGrafter"/>
</dbReference>
<name>A0A2H3KBC7_9FLAO</name>
<sequence>MKPIYEAFLASKKKNQKGLAILIDPDKIALENLNLLLLKIQKTPATHLFVGGSSVSNNIIDQIIIEAKKHLNIPILLFPGHPSQISKHADGILFLSLISGRNPDYLIDFQVQSVPILSQTNLEIIATSYILIDGGCTTAVERVSQTTPMSQDNPSYIAQTARAGEMMGSQCVYLEAGSGAIKSVSEDIIKQVRQHISIPIIVGGGIKNQAQITAIYQAGADLVVIGTAFENDNHFFENLFLF</sequence>
<dbReference type="EMBL" id="PCMW01000046">
    <property type="protein sequence ID" value="PDS24250.1"/>
    <property type="molecule type" value="Genomic_DNA"/>
</dbReference>
<dbReference type="NCBIfam" id="TIGR01768">
    <property type="entry name" value="GGGP-family"/>
    <property type="match status" value="1"/>
</dbReference>
<dbReference type="GO" id="GO:0000287">
    <property type="term" value="F:magnesium ion binding"/>
    <property type="evidence" value="ECO:0007669"/>
    <property type="project" value="UniProtKB-UniRule"/>
</dbReference>
<dbReference type="Gene3D" id="3.20.20.390">
    <property type="entry name" value="FMN-linked oxidoreductases"/>
    <property type="match status" value="1"/>
</dbReference>
<evidence type="ECO:0000313" key="11">
    <source>
        <dbReference type="Proteomes" id="UP000220828"/>
    </source>
</evidence>
<dbReference type="OrthoDB" id="9807235at2"/>
<keyword evidence="1 9" id="KW-0444">Lipid biosynthesis</keyword>
<proteinExistence type="inferred from homology"/>
<feature type="binding site" evidence="9">
    <location>
        <position position="53"/>
    </location>
    <ligand>
        <name>Mg(2+)</name>
        <dbReference type="ChEBI" id="CHEBI:18420"/>
    </ligand>
</feature>
<comment type="caution">
    <text evidence="9">Lacks conserved residue(s) required for the propagation of feature annotation.</text>
</comment>
<dbReference type="GO" id="GO:0005737">
    <property type="term" value="C:cytoplasm"/>
    <property type="evidence" value="ECO:0007669"/>
    <property type="project" value="InterPro"/>
</dbReference>
<dbReference type="PANTHER" id="PTHR21235">
    <property type="entry name" value="IMIDAZOLE GLYCEROL PHOSPHATE SYNTHASE SUBUNIT HISF/H IGP SYNTHASE SUBUNIT HISF/H"/>
    <property type="match status" value="1"/>
</dbReference>
<dbReference type="RefSeq" id="WP_097554207.1">
    <property type="nucleotide sequence ID" value="NZ_PCMW01000046.1"/>
</dbReference>
<evidence type="ECO:0000256" key="1">
    <source>
        <dbReference type="ARBA" id="ARBA00022516"/>
    </source>
</evidence>
<evidence type="ECO:0000256" key="9">
    <source>
        <dbReference type="HAMAP-Rule" id="MF_00112"/>
    </source>
</evidence>
<dbReference type="GO" id="GO:0046474">
    <property type="term" value="P:glycerophospholipid biosynthetic process"/>
    <property type="evidence" value="ECO:0007669"/>
    <property type="project" value="UniProtKB-UniRule"/>
</dbReference>
<evidence type="ECO:0000256" key="5">
    <source>
        <dbReference type="ARBA" id="ARBA00023098"/>
    </source>
</evidence>
<keyword evidence="6 9" id="KW-0594">Phospholipid biosynthesis</keyword>
<reference evidence="10 11" key="1">
    <citation type="submission" date="2017-09" db="EMBL/GenBank/DDBJ databases">
        <title>Whole genomes of Flavobacteriaceae.</title>
        <authorList>
            <person name="Stine C."/>
            <person name="Li C."/>
            <person name="Tadesse D."/>
        </authorList>
    </citation>
    <scope>NUCLEOTIDE SEQUENCE [LARGE SCALE GENOMIC DNA]</scope>
    <source>
        <strain evidence="10 11">ATCC 35036</strain>
    </source>
</reference>
<dbReference type="EC" id="2.5.1.41" evidence="9"/>
<evidence type="ECO:0000313" key="10">
    <source>
        <dbReference type="EMBL" id="PDS24250.1"/>
    </source>
</evidence>
<comment type="similarity">
    <text evidence="9">Belongs to the GGGP/HepGP synthase family. Group II subfamily.</text>
</comment>
<dbReference type="InterPro" id="IPR010946">
    <property type="entry name" value="GGGP_synth"/>
</dbReference>
<comment type="caution">
    <text evidence="10">The sequence shown here is derived from an EMBL/GenBank/DDBJ whole genome shotgun (WGS) entry which is preliminary data.</text>
</comment>
<evidence type="ECO:0000256" key="7">
    <source>
        <dbReference type="ARBA" id="ARBA00023264"/>
    </source>
</evidence>
<organism evidence="10 11">
    <name type="scientific">Flavobacterium branchiophilum</name>
    <dbReference type="NCBI Taxonomy" id="55197"/>
    <lineage>
        <taxon>Bacteria</taxon>
        <taxon>Pseudomonadati</taxon>
        <taxon>Bacteroidota</taxon>
        <taxon>Flavobacteriia</taxon>
        <taxon>Flavobacteriales</taxon>
        <taxon>Flavobacteriaceae</taxon>
        <taxon>Flavobacterium</taxon>
    </lineage>
</organism>
<keyword evidence="3 9" id="KW-0479">Metal-binding</keyword>
<evidence type="ECO:0000256" key="2">
    <source>
        <dbReference type="ARBA" id="ARBA00022679"/>
    </source>
</evidence>
<dbReference type="AlphaFoldDB" id="A0A2H3KBC7"/>
<dbReference type="NCBIfam" id="NF003198">
    <property type="entry name" value="PRK04169.1-2"/>
    <property type="match status" value="1"/>
</dbReference>
<dbReference type="SUPFAM" id="SSF51395">
    <property type="entry name" value="FMN-linked oxidoreductases"/>
    <property type="match status" value="1"/>
</dbReference>
<evidence type="ECO:0000256" key="6">
    <source>
        <dbReference type="ARBA" id="ARBA00023209"/>
    </source>
</evidence>
<dbReference type="GO" id="GO:0047294">
    <property type="term" value="F:phosphoglycerol geranylgeranyltransferase activity"/>
    <property type="evidence" value="ECO:0007669"/>
    <property type="project" value="UniProtKB-UniRule"/>
</dbReference>
<evidence type="ECO:0000256" key="3">
    <source>
        <dbReference type="ARBA" id="ARBA00022723"/>
    </source>
</evidence>
<feature type="binding site" evidence="9">
    <location>
        <begin position="204"/>
        <end position="205"/>
    </location>
    <ligand>
        <name>sn-glycerol 1-phosphate</name>
        <dbReference type="ChEBI" id="CHEBI:57685"/>
    </ligand>
</feature>
<keyword evidence="2 9" id="KW-0808">Transferase</keyword>
<comment type="cofactor">
    <cofactor evidence="9">
        <name>Mg(2+)</name>
        <dbReference type="ChEBI" id="CHEBI:18420"/>
    </cofactor>
</comment>
<evidence type="ECO:0000256" key="8">
    <source>
        <dbReference type="ARBA" id="ARBA00047288"/>
    </source>
</evidence>
<dbReference type="PANTHER" id="PTHR21235:SF22">
    <property type="entry name" value="GERANYLGERANYLGLYCERYL PHOSPHATE SYNTHASE"/>
    <property type="match status" value="1"/>
</dbReference>